<dbReference type="EMBL" id="PQFF01000047">
    <property type="protein sequence ID" value="RHZ86502.1"/>
    <property type="molecule type" value="Genomic_DNA"/>
</dbReference>
<evidence type="ECO:0000313" key="10">
    <source>
        <dbReference type="Proteomes" id="UP000266861"/>
    </source>
</evidence>
<comment type="similarity">
    <text evidence="1 5 6">Belongs to the peptidase S8 family.</text>
</comment>
<dbReference type="SUPFAM" id="SSF52743">
    <property type="entry name" value="Subtilisin-like"/>
    <property type="match status" value="1"/>
</dbReference>
<dbReference type="Proteomes" id="UP000266861">
    <property type="component" value="Unassembled WGS sequence"/>
</dbReference>
<dbReference type="InterPro" id="IPR036852">
    <property type="entry name" value="Peptidase_S8/S53_dom_sf"/>
</dbReference>
<dbReference type="AlphaFoldDB" id="A0A397JH28"/>
<evidence type="ECO:0000256" key="7">
    <source>
        <dbReference type="SAM" id="SignalP"/>
    </source>
</evidence>
<evidence type="ECO:0000256" key="1">
    <source>
        <dbReference type="ARBA" id="ARBA00011073"/>
    </source>
</evidence>
<dbReference type="OrthoDB" id="206201at2759"/>
<dbReference type="STRING" id="1348612.A0A397JH28"/>
<evidence type="ECO:0000256" key="4">
    <source>
        <dbReference type="ARBA" id="ARBA00022825"/>
    </source>
</evidence>
<dbReference type="InterPro" id="IPR023827">
    <property type="entry name" value="Peptidase_S8_Asp-AS"/>
</dbReference>
<comment type="caution">
    <text evidence="9">The sequence shown here is derived from an EMBL/GenBank/DDBJ whole genome shotgun (WGS) entry which is preliminary data.</text>
</comment>
<accession>A0A397JH28</accession>
<dbReference type="PRINTS" id="PR00723">
    <property type="entry name" value="SUBTILISIN"/>
</dbReference>
<dbReference type="CDD" id="cd04077">
    <property type="entry name" value="Peptidases_S8_PCSK9_ProteinaseK_like"/>
    <property type="match status" value="1"/>
</dbReference>
<evidence type="ECO:0000256" key="6">
    <source>
        <dbReference type="RuleBase" id="RU003355"/>
    </source>
</evidence>
<dbReference type="PROSITE" id="PS51892">
    <property type="entry name" value="SUBTILASE"/>
    <property type="match status" value="1"/>
</dbReference>
<dbReference type="GO" id="GO:0004252">
    <property type="term" value="F:serine-type endopeptidase activity"/>
    <property type="evidence" value="ECO:0007669"/>
    <property type="project" value="UniProtKB-UniRule"/>
</dbReference>
<dbReference type="InterPro" id="IPR015500">
    <property type="entry name" value="Peptidase_S8_subtilisin-rel"/>
</dbReference>
<feature type="chain" id="PRO_5017380863" description="Peptidase S8/S53 domain-containing protein" evidence="7">
    <location>
        <begin position="24"/>
        <end position="418"/>
    </location>
</feature>
<keyword evidence="4 5" id="KW-0720">Serine protease</keyword>
<reference evidence="9 10" key="1">
    <citation type="submission" date="2018-08" db="EMBL/GenBank/DDBJ databases">
        <title>Genome and evolution of the arbuscular mycorrhizal fungus Diversispora epigaea (formerly Glomus versiforme) and its bacterial endosymbionts.</title>
        <authorList>
            <person name="Sun X."/>
            <person name="Fei Z."/>
            <person name="Harrison M."/>
        </authorList>
    </citation>
    <scope>NUCLEOTIDE SEQUENCE [LARGE SCALE GENOMIC DNA]</scope>
    <source>
        <strain evidence="9 10">IT104</strain>
    </source>
</reference>
<evidence type="ECO:0000256" key="2">
    <source>
        <dbReference type="ARBA" id="ARBA00022670"/>
    </source>
</evidence>
<dbReference type="PROSITE" id="PS00136">
    <property type="entry name" value="SUBTILASE_ASP"/>
    <property type="match status" value="1"/>
</dbReference>
<dbReference type="PANTHER" id="PTHR43806:SF11">
    <property type="entry name" value="CEREVISIN-RELATED"/>
    <property type="match status" value="1"/>
</dbReference>
<feature type="active site" description="Charge relay system" evidence="5">
    <location>
        <position position="364"/>
    </location>
</feature>
<dbReference type="PANTHER" id="PTHR43806">
    <property type="entry name" value="PEPTIDASE S8"/>
    <property type="match status" value="1"/>
</dbReference>
<keyword evidence="3 5" id="KW-0378">Hydrolase</keyword>
<dbReference type="InterPro" id="IPR050131">
    <property type="entry name" value="Peptidase_S8_subtilisin-like"/>
</dbReference>
<sequence>MHSSLFIKFITFFTLITIISVSAGPIKCPPINSTASNATQKRYIVFVSNDKVHYKWLKECYNRSVKSIKTTKKAVDKNSILDISIKGKLYAYSTWYYPEFAKKYLSERPETILVEKDLRVKINHCPKKNKSSSNSSTEQKNPTFNLDRIDQANFPLNKKYIFPSSAGSNATVYVVDTGVLVTHKEFEGRASFLGAFCVGCPDTDDNGHGSHVSGIVGGKTFGVAKKVKIVGVKALDSKGQGTNADIINALIFVLIDAMEKKNNAIINMSIGGQRSEALNKVIKLLTDNGIHVVVAAGNEASDACKTSPASELSAITVGATENKSNNITNFSNFGKCLDIFAPGRNITSVGIQSNTSIAIFSGTSQATPHVAGTVALIISKFGNQKPDKMVKTLVKFSTKNIIPNTFGSPNNFLRIPQP</sequence>
<keyword evidence="7" id="KW-0732">Signal</keyword>
<dbReference type="Pfam" id="PF00082">
    <property type="entry name" value="Peptidase_S8"/>
    <property type="match status" value="1"/>
</dbReference>
<evidence type="ECO:0000256" key="3">
    <source>
        <dbReference type="ARBA" id="ARBA00022801"/>
    </source>
</evidence>
<dbReference type="PROSITE" id="PS00138">
    <property type="entry name" value="SUBTILASE_SER"/>
    <property type="match status" value="1"/>
</dbReference>
<feature type="domain" description="Peptidase S8/S53" evidence="8">
    <location>
        <begin position="167"/>
        <end position="406"/>
    </location>
</feature>
<dbReference type="InterPro" id="IPR022398">
    <property type="entry name" value="Peptidase_S8_His-AS"/>
</dbReference>
<dbReference type="InterPro" id="IPR023828">
    <property type="entry name" value="Peptidase_S8_Ser-AS"/>
</dbReference>
<organism evidence="9 10">
    <name type="scientific">Diversispora epigaea</name>
    <dbReference type="NCBI Taxonomy" id="1348612"/>
    <lineage>
        <taxon>Eukaryota</taxon>
        <taxon>Fungi</taxon>
        <taxon>Fungi incertae sedis</taxon>
        <taxon>Mucoromycota</taxon>
        <taxon>Glomeromycotina</taxon>
        <taxon>Glomeromycetes</taxon>
        <taxon>Diversisporales</taxon>
        <taxon>Diversisporaceae</taxon>
        <taxon>Diversispora</taxon>
    </lineage>
</organism>
<dbReference type="InterPro" id="IPR034193">
    <property type="entry name" value="PCSK9_ProteinaseK-like"/>
</dbReference>
<dbReference type="GO" id="GO:0005615">
    <property type="term" value="C:extracellular space"/>
    <property type="evidence" value="ECO:0007669"/>
    <property type="project" value="TreeGrafter"/>
</dbReference>
<feature type="active site" description="Charge relay system" evidence="5">
    <location>
        <position position="208"/>
    </location>
</feature>
<feature type="active site" description="Charge relay system" evidence="5">
    <location>
        <position position="176"/>
    </location>
</feature>
<name>A0A397JH28_9GLOM</name>
<keyword evidence="2 5" id="KW-0645">Protease</keyword>
<evidence type="ECO:0000259" key="8">
    <source>
        <dbReference type="Pfam" id="PF00082"/>
    </source>
</evidence>
<evidence type="ECO:0000313" key="9">
    <source>
        <dbReference type="EMBL" id="RHZ86502.1"/>
    </source>
</evidence>
<dbReference type="FunFam" id="3.40.50.200:FF:000014">
    <property type="entry name" value="Proteinase K"/>
    <property type="match status" value="1"/>
</dbReference>
<dbReference type="Gene3D" id="3.40.50.200">
    <property type="entry name" value="Peptidase S8/S53 domain"/>
    <property type="match status" value="1"/>
</dbReference>
<evidence type="ECO:0000256" key="5">
    <source>
        <dbReference type="PROSITE-ProRule" id="PRU01240"/>
    </source>
</evidence>
<keyword evidence="10" id="KW-1185">Reference proteome</keyword>
<feature type="signal peptide" evidence="7">
    <location>
        <begin position="1"/>
        <end position="23"/>
    </location>
</feature>
<dbReference type="GO" id="GO:0006508">
    <property type="term" value="P:proteolysis"/>
    <property type="evidence" value="ECO:0007669"/>
    <property type="project" value="UniProtKB-KW"/>
</dbReference>
<gene>
    <name evidence="9" type="ORF">Glove_50g103</name>
</gene>
<protein>
    <recommendedName>
        <fullName evidence="8">Peptidase S8/S53 domain-containing protein</fullName>
    </recommendedName>
</protein>
<dbReference type="PROSITE" id="PS00137">
    <property type="entry name" value="SUBTILASE_HIS"/>
    <property type="match status" value="1"/>
</dbReference>
<dbReference type="InterPro" id="IPR000209">
    <property type="entry name" value="Peptidase_S8/S53_dom"/>
</dbReference>
<proteinExistence type="inferred from homology"/>